<dbReference type="AlphaFoldDB" id="A0A8E2I678"/>
<gene>
    <name evidence="4" type="ORF">BWZ43_25340</name>
</gene>
<dbReference type="Pfam" id="PF11738">
    <property type="entry name" value="DUF3298"/>
    <property type="match status" value="1"/>
</dbReference>
<proteinExistence type="predicted"/>
<keyword evidence="1" id="KW-0472">Membrane</keyword>
<keyword evidence="5" id="KW-1185">Reference proteome</keyword>
<reference evidence="4 5" key="1">
    <citation type="submission" date="2017-01" db="EMBL/GenBank/DDBJ databases">
        <title>Draft genome sequence of Bacillus oleronius.</title>
        <authorList>
            <person name="Allam M."/>
        </authorList>
    </citation>
    <scope>NUCLEOTIDE SEQUENCE [LARGE SCALE GENOMIC DNA]</scope>
    <source>
        <strain evidence="4 5">DSM 9356</strain>
    </source>
</reference>
<protein>
    <submittedName>
        <fullName evidence="4">Anti-sigma factor</fullName>
    </submittedName>
</protein>
<feature type="domain" description="DUF3298" evidence="2">
    <location>
        <begin position="193"/>
        <end position="279"/>
    </location>
</feature>
<dbReference type="InterPro" id="IPR025436">
    <property type="entry name" value="DUF4179"/>
</dbReference>
<keyword evidence="1" id="KW-0812">Transmembrane</keyword>
<sequence>MDKRLEELKNEYKNTPIPKELDEVVNKALQHKNKKPFRYHWLVGAAAAAIIFTASVNISPTFAKNLSKVPVLGSVVEVITFKEINVDDENYNAHLKVPKVNNLNNKKLENSLNKKYIAENQKLYNDFTKEVENLKKKGGGHLGVDSGYEVKTDDDKILSIERYVVNTQASSSTTVQYDTVDKEKQILLTLPILFKDHDYIKVISENIKNQMRDQMKKDPNKIYWVDNAGIEDLDLTEAFNQISANQSFYINKDHKLVITFNEYEVAPGYMGTVEFIIPTKVISNELVGHDYIK</sequence>
<feature type="non-terminal residue" evidence="4">
    <location>
        <position position="293"/>
    </location>
</feature>
<feature type="domain" description="DUF4179" evidence="3">
    <location>
        <begin position="41"/>
        <end position="94"/>
    </location>
</feature>
<evidence type="ECO:0000259" key="2">
    <source>
        <dbReference type="Pfam" id="PF11738"/>
    </source>
</evidence>
<dbReference type="EMBL" id="MTLA01000525">
    <property type="protein sequence ID" value="OOP64209.1"/>
    <property type="molecule type" value="Genomic_DNA"/>
</dbReference>
<evidence type="ECO:0000313" key="4">
    <source>
        <dbReference type="EMBL" id="OOP64209.1"/>
    </source>
</evidence>
<dbReference type="InterPro" id="IPR021729">
    <property type="entry name" value="DUF3298"/>
</dbReference>
<keyword evidence="1" id="KW-1133">Transmembrane helix</keyword>
<dbReference type="Gene3D" id="3.90.640.20">
    <property type="entry name" value="Heat-shock cognate protein, ATPase"/>
    <property type="match status" value="1"/>
</dbReference>
<evidence type="ECO:0000313" key="5">
    <source>
        <dbReference type="Proteomes" id="UP000189761"/>
    </source>
</evidence>
<dbReference type="RefSeq" id="WP_071976577.1">
    <property type="nucleotide sequence ID" value="NZ_CP065424.1"/>
</dbReference>
<evidence type="ECO:0000256" key="1">
    <source>
        <dbReference type="SAM" id="Phobius"/>
    </source>
</evidence>
<comment type="caution">
    <text evidence="4">The sequence shown here is derived from an EMBL/GenBank/DDBJ whole genome shotgun (WGS) entry which is preliminary data.</text>
</comment>
<dbReference type="Gene3D" id="3.30.565.40">
    <property type="entry name" value="Fervidobacterium nodosum Rt17-B1 like"/>
    <property type="match status" value="1"/>
</dbReference>
<feature type="transmembrane region" description="Helical" evidence="1">
    <location>
        <begin position="39"/>
        <end position="58"/>
    </location>
</feature>
<dbReference type="Proteomes" id="UP000189761">
    <property type="component" value="Unassembled WGS sequence"/>
</dbReference>
<name>A0A8E2I678_9BACI</name>
<evidence type="ECO:0000259" key="3">
    <source>
        <dbReference type="Pfam" id="PF13786"/>
    </source>
</evidence>
<accession>A0A8E2I678</accession>
<organism evidence="4 5">
    <name type="scientific">Heyndrickxia oleronia</name>
    <dbReference type="NCBI Taxonomy" id="38875"/>
    <lineage>
        <taxon>Bacteria</taxon>
        <taxon>Bacillati</taxon>
        <taxon>Bacillota</taxon>
        <taxon>Bacilli</taxon>
        <taxon>Bacillales</taxon>
        <taxon>Bacillaceae</taxon>
        <taxon>Heyndrickxia</taxon>
    </lineage>
</organism>
<dbReference type="Pfam" id="PF13786">
    <property type="entry name" value="DUF4179"/>
    <property type="match status" value="1"/>
</dbReference>
<dbReference type="InterPro" id="IPR037126">
    <property type="entry name" value="PdaC/RsiV-like_sf"/>
</dbReference>